<dbReference type="RefSeq" id="WP_149459006.1">
    <property type="nucleotide sequence ID" value="NZ_CP073809.1"/>
</dbReference>
<dbReference type="InterPro" id="IPR032816">
    <property type="entry name" value="VTT_dom"/>
</dbReference>
<evidence type="ECO:0000313" key="11">
    <source>
        <dbReference type="Proteomes" id="UP000295735"/>
    </source>
</evidence>
<protein>
    <submittedName>
        <fullName evidence="10">DedA family protein</fullName>
    </submittedName>
</protein>
<keyword evidence="3" id="KW-1003">Cell membrane</keyword>
<evidence type="ECO:0000313" key="12">
    <source>
        <dbReference type="Proteomes" id="UP001057381"/>
    </source>
</evidence>
<evidence type="ECO:0000313" key="10">
    <source>
        <dbReference type="EMBL" id="UTH13943.1"/>
    </source>
</evidence>
<dbReference type="EMBL" id="SCWC02000003">
    <property type="protein sequence ID" value="KAA1039612.1"/>
    <property type="molecule type" value="Genomic_DNA"/>
</dbReference>
<feature type="transmembrane region" description="Helical" evidence="7">
    <location>
        <begin position="12"/>
        <end position="31"/>
    </location>
</feature>
<dbReference type="GO" id="GO:0005886">
    <property type="term" value="C:plasma membrane"/>
    <property type="evidence" value="ECO:0007669"/>
    <property type="project" value="UniProtKB-SubCell"/>
</dbReference>
<accession>A0A9Q9BVV9</accession>
<evidence type="ECO:0000313" key="9">
    <source>
        <dbReference type="EMBL" id="KAA1039612.1"/>
    </source>
</evidence>
<keyword evidence="11" id="KW-1185">Reference proteome</keyword>
<evidence type="ECO:0000259" key="8">
    <source>
        <dbReference type="Pfam" id="PF09335"/>
    </source>
</evidence>
<dbReference type="Pfam" id="PF09335">
    <property type="entry name" value="VTT_dom"/>
    <property type="match status" value="1"/>
</dbReference>
<evidence type="ECO:0000256" key="5">
    <source>
        <dbReference type="ARBA" id="ARBA00022989"/>
    </source>
</evidence>
<dbReference type="PANTHER" id="PTHR42709">
    <property type="entry name" value="ALKALINE PHOSPHATASE LIKE PROTEIN"/>
    <property type="match status" value="1"/>
</dbReference>
<evidence type="ECO:0000256" key="7">
    <source>
        <dbReference type="SAM" id="Phobius"/>
    </source>
</evidence>
<evidence type="ECO:0000256" key="6">
    <source>
        <dbReference type="ARBA" id="ARBA00023136"/>
    </source>
</evidence>
<feature type="transmembrane region" description="Helical" evidence="7">
    <location>
        <begin position="51"/>
        <end position="73"/>
    </location>
</feature>
<keyword evidence="5 7" id="KW-1133">Transmembrane helix</keyword>
<name>A0A9Q9BVV9_9STAP</name>
<dbReference type="AlphaFoldDB" id="A0A9Q9BVV9"/>
<dbReference type="InterPro" id="IPR051311">
    <property type="entry name" value="DedA_domain"/>
</dbReference>
<dbReference type="PANTHER" id="PTHR42709:SF6">
    <property type="entry name" value="UNDECAPRENYL PHOSPHATE TRANSPORTER A"/>
    <property type="match status" value="1"/>
</dbReference>
<feature type="domain" description="VTT" evidence="8">
    <location>
        <begin position="30"/>
        <end position="160"/>
    </location>
</feature>
<comment type="similarity">
    <text evidence="2">Belongs to the DedA family.</text>
</comment>
<dbReference type="Proteomes" id="UP001057381">
    <property type="component" value="Chromosome"/>
</dbReference>
<organism evidence="10 12">
    <name type="scientific">Macrococcus equipercicus</name>
    <dbReference type="NCBI Taxonomy" id="69967"/>
    <lineage>
        <taxon>Bacteria</taxon>
        <taxon>Bacillati</taxon>
        <taxon>Bacillota</taxon>
        <taxon>Bacilli</taxon>
        <taxon>Bacillales</taxon>
        <taxon>Staphylococcaceae</taxon>
        <taxon>Macrococcus</taxon>
    </lineage>
</organism>
<evidence type="ECO:0000256" key="3">
    <source>
        <dbReference type="ARBA" id="ARBA00022475"/>
    </source>
</evidence>
<evidence type="ECO:0000256" key="4">
    <source>
        <dbReference type="ARBA" id="ARBA00022692"/>
    </source>
</evidence>
<dbReference type="KEGG" id="mequ:KFV11_00790"/>
<sequence>MQQWITAVMEQFGYFGVFLLILLENVFPPIPSEVILTFGGFMVTKSHGLSYIGMLTASTLGALAGAVLLYYVGKVLGLQRIERLVERYGRILRLTTADVRRADSWFSKYGGITVFLCRFVPVVRSLISIPAGMNHMKLIPFIIYSALGTLIWNGALIYSGVRLGENWEQLLHLFDTYSHVLYVVIGIMIMISIVYLRKRKL</sequence>
<proteinExistence type="inferred from homology"/>
<reference evidence="9 11" key="1">
    <citation type="submission" date="2019-09" db="EMBL/GenBank/DDBJ databases">
        <authorList>
            <person name="Mazhar S."/>
            <person name="Altermann E."/>
            <person name="Hill C."/>
            <person name="Mcauliffe O."/>
        </authorList>
    </citation>
    <scope>NUCLEOTIDE SEQUENCE [LARGE SCALE GENOMIC DNA]</scope>
    <source>
        <strain evidence="9 11">ATCC 51831</strain>
    </source>
</reference>
<feature type="transmembrane region" description="Helical" evidence="7">
    <location>
        <begin position="138"/>
        <end position="159"/>
    </location>
</feature>
<gene>
    <name evidence="9" type="ORF">ERX35_005930</name>
    <name evidence="10" type="ORF">KFV11_00790</name>
</gene>
<keyword evidence="4 7" id="KW-0812">Transmembrane</keyword>
<feature type="transmembrane region" description="Helical" evidence="7">
    <location>
        <begin position="179"/>
        <end position="196"/>
    </location>
</feature>
<evidence type="ECO:0000256" key="2">
    <source>
        <dbReference type="ARBA" id="ARBA00010792"/>
    </source>
</evidence>
<dbReference type="Proteomes" id="UP000295735">
    <property type="component" value="Unassembled WGS sequence"/>
</dbReference>
<reference evidence="10" key="2">
    <citation type="submission" date="2021-04" db="EMBL/GenBank/DDBJ databases">
        <title>Complete Genome Sequences of Macrococcus spp. from dog and cattle.</title>
        <authorList>
            <person name="Schwendener S."/>
            <person name="Perreten V."/>
        </authorList>
    </citation>
    <scope>NUCLEOTIDE SEQUENCE</scope>
    <source>
        <strain evidence="10">Epi0143-OL</strain>
    </source>
</reference>
<dbReference type="OrthoDB" id="9813426at2"/>
<evidence type="ECO:0000256" key="1">
    <source>
        <dbReference type="ARBA" id="ARBA00004651"/>
    </source>
</evidence>
<keyword evidence="6 7" id="KW-0472">Membrane</keyword>
<comment type="subcellular location">
    <subcellularLocation>
        <location evidence="1">Cell membrane</location>
        <topology evidence="1">Multi-pass membrane protein</topology>
    </subcellularLocation>
</comment>
<dbReference type="EMBL" id="CP073809">
    <property type="protein sequence ID" value="UTH13943.1"/>
    <property type="molecule type" value="Genomic_DNA"/>
</dbReference>